<sequence length="61" mass="6811">MKLTFDYSRSALGVPAGRGSTHQLLGVLADNGWYAIEVSDGEYCRLSEFPNRDGALYYQLH</sequence>
<evidence type="ECO:0000313" key="2">
    <source>
        <dbReference type="Proteomes" id="UP000525652"/>
    </source>
</evidence>
<keyword evidence="2" id="KW-1185">Reference proteome</keyword>
<dbReference type="EMBL" id="JACHVA010000076">
    <property type="protein sequence ID" value="MBC2601802.1"/>
    <property type="molecule type" value="Genomic_DNA"/>
</dbReference>
<evidence type="ECO:0000313" key="1">
    <source>
        <dbReference type="EMBL" id="MBC2601802.1"/>
    </source>
</evidence>
<comment type="caution">
    <text evidence="1">The sequence shown here is derived from an EMBL/GenBank/DDBJ whole genome shotgun (WGS) entry which is preliminary data.</text>
</comment>
<organism evidence="1 2">
    <name type="scientific">Puniceicoccus vermicola</name>
    <dbReference type="NCBI Taxonomy" id="388746"/>
    <lineage>
        <taxon>Bacteria</taxon>
        <taxon>Pseudomonadati</taxon>
        <taxon>Verrucomicrobiota</taxon>
        <taxon>Opitutia</taxon>
        <taxon>Puniceicoccales</taxon>
        <taxon>Puniceicoccaceae</taxon>
        <taxon>Puniceicoccus</taxon>
    </lineage>
</organism>
<gene>
    <name evidence="1" type="ORF">H5P30_08430</name>
</gene>
<dbReference type="Proteomes" id="UP000525652">
    <property type="component" value="Unassembled WGS sequence"/>
</dbReference>
<dbReference type="AlphaFoldDB" id="A0A7X1AXQ4"/>
<protein>
    <submittedName>
        <fullName evidence="1">Uncharacterized protein</fullName>
    </submittedName>
</protein>
<reference evidence="1 2" key="1">
    <citation type="submission" date="2020-07" db="EMBL/GenBank/DDBJ databases">
        <authorList>
            <person name="Feng X."/>
        </authorList>
    </citation>
    <scope>NUCLEOTIDE SEQUENCE [LARGE SCALE GENOMIC DNA]</scope>
    <source>
        <strain evidence="1 2">JCM14086</strain>
    </source>
</reference>
<accession>A0A7X1AXQ4</accession>
<name>A0A7X1AXQ4_9BACT</name>
<dbReference type="RefSeq" id="WP_185692508.1">
    <property type="nucleotide sequence ID" value="NZ_JACHVA010000076.1"/>
</dbReference>
<proteinExistence type="predicted"/>